<dbReference type="Pfam" id="PF01551">
    <property type="entry name" value="Peptidase_M23"/>
    <property type="match status" value="1"/>
</dbReference>
<dbReference type="EC" id="3.4.24.-" evidence="5"/>
<organism evidence="5 6">
    <name type="scientific">Kribbella deserti</name>
    <dbReference type="NCBI Taxonomy" id="1926257"/>
    <lineage>
        <taxon>Bacteria</taxon>
        <taxon>Bacillati</taxon>
        <taxon>Actinomycetota</taxon>
        <taxon>Actinomycetes</taxon>
        <taxon>Propionibacteriales</taxon>
        <taxon>Kribbellaceae</taxon>
        <taxon>Kribbella</taxon>
    </lineage>
</organism>
<dbReference type="EMBL" id="JBHLTC010000028">
    <property type="protein sequence ID" value="MFC0626560.1"/>
    <property type="molecule type" value="Genomic_DNA"/>
</dbReference>
<protein>
    <submittedName>
        <fullName evidence="5">M23 family metallopeptidase</fullName>
        <ecNumber evidence="5">3.4.24.-</ecNumber>
    </submittedName>
</protein>
<evidence type="ECO:0000313" key="5">
    <source>
        <dbReference type="EMBL" id="MFC0626560.1"/>
    </source>
</evidence>
<dbReference type="InterPro" id="IPR050570">
    <property type="entry name" value="Cell_wall_metabolism_enzyme"/>
</dbReference>
<evidence type="ECO:0000256" key="1">
    <source>
        <dbReference type="ARBA" id="ARBA00022729"/>
    </source>
</evidence>
<dbReference type="CDD" id="cd12797">
    <property type="entry name" value="M23_peptidase"/>
    <property type="match status" value="1"/>
</dbReference>
<feature type="region of interest" description="Disordered" evidence="3">
    <location>
        <begin position="1"/>
        <end position="33"/>
    </location>
</feature>
<evidence type="ECO:0000313" key="6">
    <source>
        <dbReference type="Proteomes" id="UP001589890"/>
    </source>
</evidence>
<feature type="coiled-coil region" evidence="2">
    <location>
        <begin position="90"/>
        <end position="117"/>
    </location>
</feature>
<dbReference type="Gene3D" id="2.70.70.10">
    <property type="entry name" value="Glucose Permease (Domain IIA)"/>
    <property type="match status" value="1"/>
</dbReference>
<dbReference type="RefSeq" id="WP_380050306.1">
    <property type="nucleotide sequence ID" value="NZ_JBHLTC010000028.1"/>
</dbReference>
<sequence length="429" mass="46506">MSAGLLAVNPAAQALGPADPPDPKKQQQEIDKQIQASKADLEESYDTLQASVTAYDQASSKLTRVQNRYATVQGELAAAKAADVVAAKRLVAAEQALAAAKAEVVEGEQAIQKTRQLAGEAVRSTYQQQNNLASLSFVLRGENSSDLATGFQVRRNVFTTQGKALNKLNDAQAQLANRQVKVAAAEKAVAAERAEAARTVQRVGRLTQAVAAQKAEVAQMAQEKLRLFHVAANNRAKELNEYYKLVNERNRVTRILIARAAAEKAAAARRRALAEAAEKAKAQREKRKPRPVPPDPGADGDLIMPVNTYITSPFGMRFHPILRYWKLHDGTDFGGGCGTPIRAAAGGVVTDRYYNGGYGNRVFISHGVVKGSALVTVYNHLSSYSSYVGQRVRKGDVIGYVGTTGYSTGCHLHFMVYQDGRVVNPMRWL</sequence>
<keyword evidence="5" id="KW-0378">Hydrolase</keyword>
<dbReference type="Gene3D" id="6.10.250.3150">
    <property type="match status" value="1"/>
</dbReference>
<dbReference type="PANTHER" id="PTHR21666">
    <property type="entry name" value="PEPTIDASE-RELATED"/>
    <property type="match status" value="1"/>
</dbReference>
<keyword evidence="6" id="KW-1185">Reference proteome</keyword>
<dbReference type="InterPro" id="IPR011055">
    <property type="entry name" value="Dup_hybrid_motif"/>
</dbReference>
<keyword evidence="2" id="KW-0175">Coiled coil</keyword>
<dbReference type="SUPFAM" id="SSF51261">
    <property type="entry name" value="Duplicated hybrid motif"/>
    <property type="match status" value="1"/>
</dbReference>
<feature type="domain" description="M23ase beta-sheet core" evidence="4">
    <location>
        <begin position="327"/>
        <end position="425"/>
    </location>
</feature>
<dbReference type="Proteomes" id="UP001589890">
    <property type="component" value="Unassembled WGS sequence"/>
</dbReference>
<dbReference type="GO" id="GO:0016787">
    <property type="term" value="F:hydrolase activity"/>
    <property type="evidence" value="ECO:0007669"/>
    <property type="project" value="UniProtKB-KW"/>
</dbReference>
<dbReference type="PANTHER" id="PTHR21666:SF289">
    <property type="entry name" value="L-ALA--D-GLU ENDOPEPTIDASE"/>
    <property type="match status" value="1"/>
</dbReference>
<feature type="region of interest" description="Disordered" evidence="3">
    <location>
        <begin position="274"/>
        <end position="299"/>
    </location>
</feature>
<reference evidence="5 6" key="1">
    <citation type="submission" date="2024-09" db="EMBL/GenBank/DDBJ databases">
        <authorList>
            <person name="Sun Q."/>
            <person name="Mori K."/>
        </authorList>
    </citation>
    <scope>NUCLEOTIDE SEQUENCE [LARGE SCALE GENOMIC DNA]</scope>
    <source>
        <strain evidence="5 6">CGMCC 1.15906</strain>
    </source>
</reference>
<feature type="compositionally biased region" description="Basic and acidic residues" evidence="3">
    <location>
        <begin position="274"/>
        <end position="283"/>
    </location>
</feature>
<evidence type="ECO:0000256" key="2">
    <source>
        <dbReference type="SAM" id="Coils"/>
    </source>
</evidence>
<evidence type="ECO:0000256" key="3">
    <source>
        <dbReference type="SAM" id="MobiDB-lite"/>
    </source>
</evidence>
<feature type="compositionally biased region" description="Basic and acidic residues" evidence="3">
    <location>
        <begin position="21"/>
        <end position="32"/>
    </location>
</feature>
<proteinExistence type="predicted"/>
<evidence type="ECO:0000259" key="4">
    <source>
        <dbReference type="Pfam" id="PF01551"/>
    </source>
</evidence>
<keyword evidence="1" id="KW-0732">Signal</keyword>
<comment type="caution">
    <text evidence="5">The sequence shown here is derived from an EMBL/GenBank/DDBJ whole genome shotgun (WGS) entry which is preliminary data.</text>
</comment>
<dbReference type="InterPro" id="IPR016047">
    <property type="entry name" value="M23ase_b-sheet_dom"/>
</dbReference>
<gene>
    <name evidence="5" type="ORF">ACFFGN_20950</name>
</gene>
<name>A0ABV6QPV5_9ACTN</name>
<accession>A0ABV6QPV5</accession>